<evidence type="ECO:0000313" key="2">
    <source>
        <dbReference type="Proteomes" id="UP000662939"/>
    </source>
</evidence>
<dbReference type="EMBL" id="CP070496">
    <property type="protein sequence ID" value="QSB04822.1"/>
    <property type="molecule type" value="Genomic_DNA"/>
</dbReference>
<proteinExistence type="predicted"/>
<dbReference type="Proteomes" id="UP000662939">
    <property type="component" value="Chromosome"/>
</dbReference>
<accession>A0A895XM20</accession>
<evidence type="ECO:0000313" key="1">
    <source>
        <dbReference type="EMBL" id="QSB04822.1"/>
    </source>
</evidence>
<keyword evidence="2" id="KW-1185">Reference proteome</keyword>
<reference evidence="1" key="1">
    <citation type="submission" date="2021-02" db="EMBL/GenBank/DDBJ databases">
        <title>Natronoglycomyces albus gen. nov., sp. nov, a haloalkaliphilic actinobacterium from a soda solonchak soil.</title>
        <authorList>
            <person name="Sorokin D.Y."/>
            <person name="Khijniak T.V."/>
            <person name="Zakharycheva A.P."/>
            <person name="Boueva O.V."/>
            <person name="Ariskina E.V."/>
            <person name="Hahnke R.L."/>
            <person name="Bunk B."/>
            <person name="Sproer C."/>
            <person name="Schumann P."/>
            <person name="Evtushenko L.I."/>
            <person name="Kublanov I.V."/>
        </authorList>
    </citation>
    <scope>NUCLEOTIDE SEQUENCE</scope>
    <source>
        <strain evidence="1">DSM 106290</strain>
    </source>
</reference>
<protein>
    <submittedName>
        <fullName evidence="1">Uncharacterized protein</fullName>
    </submittedName>
</protein>
<dbReference type="KEGG" id="nav:JQS30_13770"/>
<organism evidence="1 2">
    <name type="scientific">Natronoglycomyces albus</name>
    <dbReference type="NCBI Taxonomy" id="2811108"/>
    <lineage>
        <taxon>Bacteria</taxon>
        <taxon>Bacillati</taxon>
        <taxon>Actinomycetota</taxon>
        <taxon>Actinomycetes</taxon>
        <taxon>Glycomycetales</taxon>
        <taxon>Glycomycetaceae</taxon>
        <taxon>Natronoglycomyces</taxon>
    </lineage>
</organism>
<sequence>MNAILELVIAENAGRHLNPHPMNRLVAVDDRLVKFLKKSGRTLDTVPDLDEDVEISQVKSVSQGGRNVEVIRETHVSIIELTMKAGAALGVIRAGIDIIDMNLANWNVLPYREQAEQLAITSLEGELARINR</sequence>
<name>A0A895XM20_9ACTN</name>
<gene>
    <name evidence="1" type="ORF">JQS30_13770</name>
</gene>
<dbReference type="AlphaFoldDB" id="A0A895XM20"/>
<dbReference type="RefSeq" id="WP_213170821.1">
    <property type="nucleotide sequence ID" value="NZ_CP070496.1"/>
</dbReference>